<gene>
    <name evidence="5" type="ORF">BN980_GECA03s07820g</name>
</gene>
<dbReference type="Pfam" id="PF12895">
    <property type="entry name" value="ANAPC3"/>
    <property type="match status" value="1"/>
</dbReference>
<organism evidence="5 6">
    <name type="scientific">Geotrichum candidum</name>
    <name type="common">Oospora lactis</name>
    <name type="synonym">Dipodascus geotrichum</name>
    <dbReference type="NCBI Taxonomy" id="1173061"/>
    <lineage>
        <taxon>Eukaryota</taxon>
        <taxon>Fungi</taxon>
        <taxon>Dikarya</taxon>
        <taxon>Ascomycota</taxon>
        <taxon>Saccharomycotina</taxon>
        <taxon>Dipodascomycetes</taxon>
        <taxon>Dipodascales</taxon>
        <taxon>Dipodascaceae</taxon>
        <taxon>Geotrichum</taxon>
    </lineage>
</organism>
<proteinExistence type="inferred from homology"/>
<dbReference type="GO" id="GO:0005737">
    <property type="term" value="C:cytoplasm"/>
    <property type="evidence" value="ECO:0007669"/>
    <property type="project" value="TreeGrafter"/>
</dbReference>
<comment type="similarity">
    <text evidence="2">Belongs to the APC3/CDC27 family.</text>
</comment>
<dbReference type="GO" id="GO:0016567">
    <property type="term" value="P:protein ubiquitination"/>
    <property type="evidence" value="ECO:0007669"/>
    <property type="project" value="TreeGrafter"/>
</dbReference>
<dbReference type="GO" id="GO:0005680">
    <property type="term" value="C:anaphase-promoting complex"/>
    <property type="evidence" value="ECO:0007669"/>
    <property type="project" value="UniProtKB-ARBA"/>
</dbReference>
<feature type="compositionally biased region" description="Polar residues" evidence="4">
    <location>
        <begin position="269"/>
        <end position="291"/>
    </location>
</feature>
<evidence type="ECO:0000313" key="6">
    <source>
        <dbReference type="Proteomes" id="UP000242525"/>
    </source>
</evidence>
<dbReference type="Proteomes" id="UP000242525">
    <property type="component" value="Unassembled WGS sequence"/>
</dbReference>
<feature type="repeat" description="TPR" evidence="3">
    <location>
        <begin position="643"/>
        <end position="676"/>
    </location>
</feature>
<feature type="repeat" description="TPR" evidence="3">
    <location>
        <begin position="507"/>
        <end position="540"/>
    </location>
</feature>
<dbReference type="OrthoDB" id="329563at2759"/>
<dbReference type="STRING" id="1173061.A0A0J9X5U0"/>
<dbReference type="PANTHER" id="PTHR12558">
    <property type="entry name" value="CELL DIVISION CYCLE 16,23,27"/>
    <property type="match status" value="1"/>
</dbReference>
<feature type="region of interest" description="Disordered" evidence="4">
    <location>
        <begin position="216"/>
        <end position="383"/>
    </location>
</feature>
<dbReference type="PANTHER" id="PTHR12558:SF13">
    <property type="entry name" value="CELL DIVISION CYCLE PROTEIN 27 HOMOLOG"/>
    <property type="match status" value="1"/>
</dbReference>
<evidence type="ECO:0000256" key="4">
    <source>
        <dbReference type="SAM" id="MobiDB-lite"/>
    </source>
</evidence>
<dbReference type="SMART" id="SM00028">
    <property type="entry name" value="TPR"/>
    <property type="match status" value="8"/>
</dbReference>
<dbReference type="Gene3D" id="1.25.40.10">
    <property type="entry name" value="Tetratricopeptide repeat domain"/>
    <property type="match status" value="4"/>
</dbReference>
<feature type="compositionally biased region" description="Polar residues" evidence="4">
    <location>
        <begin position="324"/>
        <end position="341"/>
    </location>
</feature>
<dbReference type="GO" id="GO:0007091">
    <property type="term" value="P:metaphase/anaphase transition of mitotic cell cycle"/>
    <property type="evidence" value="ECO:0007669"/>
    <property type="project" value="TreeGrafter"/>
</dbReference>
<dbReference type="SUPFAM" id="SSF48452">
    <property type="entry name" value="TPR-like"/>
    <property type="match status" value="2"/>
</dbReference>
<evidence type="ECO:0000256" key="3">
    <source>
        <dbReference type="PROSITE-ProRule" id="PRU00339"/>
    </source>
</evidence>
<dbReference type="EMBL" id="CCBN010000003">
    <property type="protein sequence ID" value="CDO52791.1"/>
    <property type="molecule type" value="Genomic_DNA"/>
</dbReference>
<keyword evidence="1 3" id="KW-0802">TPR repeat</keyword>
<evidence type="ECO:0000256" key="1">
    <source>
        <dbReference type="ARBA" id="ARBA00022803"/>
    </source>
</evidence>
<feature type="compositionally biased region" description="Low complexity" evidence="4">
    <location>
        <begin position="220"/>
        <end position="245"/>
    </location>
</feature>
<feature type="repeat" description="TPR" evidence="3">
    <location>
        <begin position="677"/>
        <end position="710"/>
    </location>
</feature>
<dbReference type="InterPro" id="IPR011990">
    <property type="entry name" value="TPR-like_helical_dom_sf"/>
</dbReference>
<feature type="repeat" description="TPR" evidence="3">
    <location>
        <begin position="541"/>
        <end position="574"/>
    </location>
</feature>
<dbReference type="GO" id="GO:0031145">
    <property type="term" value="P:anaphase-promoting complex-dependent catabolic process"/>
    <property type="evidence" value="ECO:0007669"/>
    <property type="project" value="TreeGrafter"/>
</dbReference>
<comment type="caution">
    <text evidence="5">The sequence shown here is derived from an EMBL/GenBank/DDBJ whole genome shotgun (WGS) entry which is preliminary data.</text>
</comment>
<dbReference type="PROSITE" id="PS50005">
    <property type="entry name" value="TPR"/>
    <property type="match status" value="6"/>
</dbReference>
<dbReference type="GO" id="GO:0051301">
    <property type="term" value="P:cell division"/>
    <property type="evidence" value="ECO:0007669"/>
    <property type="project" value="TreeGrafter"/>
</dbReference>
<reference evidence="5" key="1">
    <citation type="submission" date="2014-03" db="EMBL/GenBank/DDBJ databases">
        <authorList>
            <person name="Casaregola S."/>
        </authorList>
    </citation>
    <scope>NUCLEOTIDE SEQUENCE [LARGE SCALE GENOMIC DNA]</scope>
    <source>
        <strain evidence="5">CLIB 918</strain>
    </source>
</reference>
<dbReference type="Pfam" id="PF13432">
    <property type="entry name" value="TPR_16"/>
    <property type="match status" value="1"/>
</dbReference>
<feature type="compositionally biased region" description="Low complexity" evidence="4">
    <location>
        <begin position="350"/>
        <end position="369"/>
    </location>
</feature>
<feature type="repeat" description="TPR" evidence="3">
    <location>
        <begin position="575"/>
        <end position="608"/>
    </location>
</feature>
<keyword evidence="6" id="KW-1185">Reference proteome</keyword>
<accession>A0A0J9X5U0</accession>
<dbReference type="Pfam" id="PF14559">
    <property type="entry name" value="TPR_19"/>
    <property type="match status" value="1"/>
</dbReference>
<dbReference type="Pfam" id="PF13181">
    <property type="entry name" value="TPR_8"/>
    <property type="match status" value="1"/>
</dbReference>
<dbReference type="AlphaFoldDB" id="A0A0J9X5U0"/>
<sequence length="733" mass="80681">MNESSTTLVAATLRNTVWHYLDQDLLETAAFTAERLQALVEVPGHLRGATPISAAAASTRHLLATVYYRQGRYQTVMDLCNKVAHVGCLYLYARCCLKLGKLSLGISALEDKDVGGKELYKTAGATDEESGVSPATLGYEQRLVLPTPAMVNVLLGDLYRATGMEKRAVLSYGLALRMDPLCWEASKALCELGIEIKAAALYAHFSLDMLPDSVNPTPTSINQNDNSDNIDNSSSSNNSNSNNNSMHDGENHDPFLSKPKPTFAVPSSRLKQSTARQHNNSSGDISVSPLTSRHAPAVPGATTPEFGLRTLSAGGMPKAPVKRTSISARSQLAGSNSSSHELSAPRRSSRLAAAATASSSAKKAPVAPRFGTPSSPVKKGSLLRSATTSTLSSDRHDALRMLTNLYSTYTRSYYLFCRYACDDALNALAQLPPAQQNTPWVIAKQARIYFEKVQYHKSFEYFERLREVDPFRLEDMEYYSTLLWHLQQEVELTHLAAYLVSIDRRAPQAWCAVGNALSLNKDTENALRCFQRAAHLDPSLAYAYTLQGHEYVASDSYEHAQDCYRQALRADKRHYNAWYGLGMVFLRLGNNDMAELHFRKASAINPINVVLLCCIGMVLEKSGEAESALAQYTQALAIQPASALSLYKRARLLVKLGSYESALEDLHKLVAMAPDEAAVHFLIGQIHKTLHNKTLAVREFTIALNLDPKGAHMIKEALERLEEDEDEDRGADR</sequence>
<feature type="repeat" description="TPR" evidence="3">
    <location>
        <begin position="609"/>
        <end position="642"/>
    </location>
</feature>
<protein>
    <submittedName>
        <fullName evidence="5">Similar to Saccharomyces cerevisiae YBL084C CDC27 Subunit of the Anaphase-Promoting Complex/Cyclosome (APC/C)</fullName>
    </submittedName>
</protein>
<dbReference type="InterPro" id="IPR019734">
    <property type="entry name" value="TPR_rpt"/>
</dbReference>
<evidence type="ECO:0000256" key="2">
    <source>
        <dbReference type="ARBA" id="ARBA00038210"/>
    </source>
</evidence>
<name>A0A0J9X5U0_GEOCN</name>
<evidence type="ECO:0000313" key="5">
    <source>
        <dbReference type="EMBL" id="CDO52791.1"/>
    </source>
</evidence>